<proteinExistence type="inferred from homology"/>
<protein>
    <recommendedName>
        <fullName evidence="7">Protein-L-isoaspartate O-methyltransferase</fullName>
        <ecNumber evidence="7">2.1.1.77</ecNumber>
    </recommendedName>
    <alternativeName>
        <fullName evidence="7">L-isoaspartyl protein carboxyl methyltransferase</fullName>
    </alternativeName>
    <alternativeName>
        <fullName evidence="7">Protein L-isoaspartyl methyltransferase</fullName>
    </alternativeName>
    <alternativeName>
        <fullName evidence="7">Protein-beta-aspartate methyltransferase</fullName>
        <shortName evidence="7">PIMT</shortName>
    </alternativeName>
</protein>
<comment type="catalytic activity">
    <reaction evidence="7">
        <text>[protein]-L-isoaspartate + S-adenosyl-L-methionine = [protein]-L-isoaspartate alpha-methyl ester + S-adenosyl-L-homocysteine</text>
        <dbReference type="Rhea" id="RHEA:12705"/>
        <dbReference type="Rhea" id="RHEA-COMP:12143"/>
        <dbReference type="Rhea" id="RHEA-COMP:12144"/>
        <dbReference type="ChEBI" id="CHEBI:57856"/>
        <dbReference type="ChEBI" id="CHEBI:59789"/>
        <dbReference type="ChEBI" id="CHEBI:90596"/>
        <dbReference type="ChEBI" id="CHEBI:90598"/>
        <dbReference type="EC" id="2.1.1.77"/>
    </reaction>
</comment>
<dbReference type="RefSeq" id="WP_092133292.1">
    <property type="nucleotide sequence ID" value="NZ_FNQK01000006.1"/>
</dbReference>
<dbReference type="Gene3D" id="3.40.50.150">
    <property type="entry name" value="Vaccinia Virus protein VP39"/>
    <property type="match status" value="1"/>
</dbReference>
<dbReference type="GO" id="GO:0032259">
    <property type="term" value="P:methylation"/>
    <property type="evidence" value="ECO:0007669"/>
    <property type="project" value="UniProtKB-KW"/>
</dbReference>
<dbReference type="GO" id="GO:0030091">
    <property type="term" value="P:protein repair"/>
    <property type="evidence" value="ECO:0007669"/>
    <property type="project" value="UniProtKB-UniRule"/>
</dbReference>
<reference evidence="9" key="1">
    <citation type="submission" date="2016-10" db="EMBL/GenBank/DDBJ databases">
        <authorList>
            <person name="Varghese N."/>
            <person name="Submissions S."/>
        </authorList>
    </citation>
    <scope>NUCLEOTIDE SEQUENCE [LARGE SCALE GENOMIC DNA]</scope>
    <source>
        <strain evidence="9">DSM 23842</strain>
    </source>
</reference>
<evidence type="ECO:0000313" key="9">
    <source>
        <dbReference type="Proteomes" id="UP000198846"/>
    </source>
</evidence>
<keyword evidence="4 7" id="KW-0489">Methyltransferase</keyword>
<dbReference type="Proteomes" id="UP000198846">
    <property type="component" value="Unassembled WGS sequence"/>
</dbReference>
<dbReference type="SUPFAM" id="SSF53335">
    <property type="entry name" value="S-adenosyl-L-methionine-dependent methyltransferases"/>
    <property type="match status" value="1"/>
</dbReference>
<dbReference type="InterPro" id="IPR000682">
    <property type="entry name" value="PCMT"/>
</dbReference>
<evidence type="ECO:0000256" key="1">
    <source>
        <dbReference type="ARBA" id="ARBA00004496"/>
    </source>
</evidence>
<evidence type="ECO:0000256" key="7">
    <source>
        <dbReference type="HAMAP-Rule" id="MF_00090"/>
    </source>
</evidence>
<name>A0A1H3YE11_BIZPA</name>
<dbReference type="AlphaFoldDB" id="A0A1H3YE11"/>
<dbReference type="GO" id="GO:0005737">
    <property type="term" value="C:cytoplasm"/>
    <property type="evidence" value="ECO:0007669"/>
    <property type="project" value="UniProtKB-SubCell"/>
</dbReference>
<evidence type="ECO:0000256" key="5">
    <source>
        <dbReference type="ARBA" id="ARBA00022679"/>
    </source>
</evidence>
<dbReference type="InterPro" id="IPR029063">
    <property type="entry name" value="SAM-dependent_MTases_sf"/>
</dbReference>
<accession>A0A1H3YE11</accession>
<dbReference type="HAMAP" id="MF_00090">
    <property type="entry name" value="PIMT"/>
    <property type="match status" value="1"/>
</dbReference>
<dbReference type="CDD" id="cd02440">
    <property type="entry name" value="AdoMet_MTases"/>
    <property type="match status" value="1"/>
</dbReference>
<comment type="subcellular location">
    <subcellularLocation>
        <location evidence="1 7">Cytoplasm</location>
    </subcellularLocation>
</comment>
<dbReference type="STRING" id="283786.SAMN04487990_106161"/>
<organism evidence="8 9">
    <name type="scientific">Bizionia paragorgiae</name>
    <dbReference type="NCBI Taxonomy" id="283786"/>
    <lineage>
        <taxon>Bacteria</taxon>
        <taxon>Pseudomonadati</taxon>
        <taxon>Bacteroidota</taxon>
        <taxon>Flavobacteriia</taxon>
        <taxon>Flavobacteriales</taxon>
        <taxon>Flavobacteriaceae</taxon>
        <taxon>Bizionia</taxon>
    </lineage>
</organism>
<keyword evidence="6 7" id="KW-0949">S-adenosyl-L-methionine</keyword>
<evidence type="ECO:0000256" key="4">
    <source>
        <dbReference type="ARBA" id="ARBA00022603"/>
    </source>
</evidence>
<evidence type="ECO:0000256" key="2">
    <source>
        <dbReference type="ARBA" id="ARBA00005369"/>
    </source>
</evidence>
<dbReference type="NCBIfam" id="TIGR00080">
    <property type="entry name" value="pimt"/>
    <property type="match status" value="1"/>
</dbReference>
<dbReference type="GO" id="GO:0004719">
    <property type="term" value="F:protein-L-isoaspartate (D-aspartate) O-methyltransferase activity"/>
    <property type="evidence" value="ECO:0007669"/>
    <property type="project" value="UniProtKB-UniRule"/>
</dbReference>
<gene>
    <name evidence="7" type="primary">pcm</name>
    <name evidence="8" type="ORF">SAMN04487990_106161</name>
</gene>
<dbReference type="EMBL" id="FNQK01000006">
    <property type="protein sequence ID" value="SEA09849.1"/>
    <property type="molecule type" value="Genomic_DNA"/>
</dbReference>
<dbReference type="OrthoDB" id="9810066at2"/>
<evidence type="ECO:0000256" key="6">
    <source>
        <dbReference type="ARBA" id="ARBA00022691"/>
    </source>
</evidence>
<dbReference type="EC" id="2.1.1.77" evidence="7"/>
<dbReference type="PANTHER" id="PTHR11579">
    <property type="entry name" value="PROTEIN-L-ISOASPARTATE O-METHYLTRANSFERASE"/>
    <property type="match status" value="1"/>
</dbReference>
<dbReference type="PROSITE" id="PS01279">
    <property type="entry name" value="PCMT"/>
    <property type="match status" value="1"/>
</dbReference>
<dbReference type="Pfam" id="PF01135">
    <property type="entry name" value="PCMT"/>
    <property type="match status" value="1"/>
</dbReference>
<dbReference type="FunFam" id="3.40.50.150:FF:000010">
    <property type="entry name" value="Protein-L-isoaspartate O-methyltransferase"/>
    <property type="match status" value="1"/>
</dbReference>
<keyword evidence="3 7" id="KW-0963">Cytoplasm</keyword>
<dbReference type="PANTHER" id="PTHR11579:SF0">
    <property type="entry name" value="PROTEIN-L-ISOASPARTATE(D-ASPARTATE) O-METHYLTRANSFERASE"/>
    <property type="match status" value="1"/>
</dbReference>
<keyword evidence="5 7" id="KW-0808">Transferase</keyword>
<evidence type="ECO:0000256" key="3">
    <source>
        <dbReference type="ARBA" id="ARBA00022490"/>
    </source>
</evidence>
<comment type="similarity">
    <text evidence="2 7">Belongs to the methyltransferase superfamily. L-isoaspartyl/D-aspartyl protein methyltransferase family.</text>
</comment>
<feature type="active site" evidence="7">
    <location>
        <position position="64"/>
    </location>
</feature>
<keyword evidence="9" id="KW-1185">Reference proteome</keyword>
<comment type="function">
    <text evidence="7">Catalyzes the methyl esterification of L-isoaspartyl residues in peptides and proteins that result from spontaneous decomposition of normal L-aspartyl and L-asparaginyl residues. It plays a role in the repair and/or degradation of damaged proteins.</text>
</comment>
<sequence>MKDTLKHQGLRQQLVSVVKSKGVTDENVLKAIAKIPRHLFMDSSFLDHAYQDKAFPIAADQTISQPYTVAFQSELLQIKRGHKVLEIGTGSGYQTAVLCELGAQVYSIERQRELFKKTSKFLPKLGYRARKLIFGDGYKGLVEEAPFDSIIVTAGAPFVPKPLLAQLAIGGRLVIPVGDEVQTMTLFVRKGPKEFEKTEFGEFRFVPLLEDKN</sequence>
<dbReference type="NCBIfam" id="NF001453">
    <property type="entry name" value="PRK00312.1"/>
    <property type="match status" value="1"/>
</dbReference>
<evidence type="ECO:0000313" key="8">
    <source>
        <dbReference type="EMBL" id="SEA09849.1"/>
    </source>
</evidence>